<dbReference type="Pfam" id="PF17273">
    <property type="entry name" value="DUF5338"/>
    <property type="match status" value="1"/>
</dbReference>
<accession>A0A7M3M9T3</accession>
<dbReference type="AlphaFoldDB" id="A0A7M3M9T3"/>
<organism evidence="1 2">
    <name type="scientific">Oceanidesulfovibrio indonesiensis</name>
    <dbReference type="NCBI Taxonomy" id="54767"/>
    <lineage>
        <taxon>Bacteria</taxon>
        <taxon>Pseudomonadati</taxon>
        <taxon>Thermodesulfobacteriota</taxon>
        <taxon>Desulfovibrionia</taxon>
        <taxon>Desulfovibrionales</taxon>
        <taxon>Desulfovibrionaceae</taxon>
        <taxon>Oceanidesulfovibrio</taxon>
    </lineage>
</organism>
<comment type="caution">
    <text evidence="1">The sequence shown here is derived from an EMBL/GenBank/DDBJ whole genome shotgun (WGS) entry which is preliminary data.</text>
</comment>
<dbReference type="Proteomes" id="UP000448292">
    <property type="component" value="Unassembled WGS sequence"/>
</dbReference>
<evidence type="ECO:0000313" key="1">
    <source>
        <dbReference type="EMBL" id="TVM13538.1"/>
    </source>
</evidence>
<dbReference type="EMBL" id="QMIE01000039">
    <property type="protein sequence ID" value="TVM13538.1"/>
    <property type="molecule type" value="Genomic_DNA"/>
</dbReference>
<reference evidence="1 2" key="1">
    <citation type="submission" date="2018-06" db="EMBL/GenBank/DDBJ databases">
        <title>Complete genome of Desulfovibrio indonesiensis P37SLT.</title>
        <authorList>
            <person name="Crispim J.S."/>
            <person name="Vidigal P.M.P."/>
            <person name="Silva L.C.F."/>
            <person name="Laguardia C.N."/>
            <person name="Araujo L.C."/>
            <person name="Dias R.S."/>
            <person name="Sousa M.P."/>
            <person name="Paula S.O."/>
            <person name="Silva C."/>
        </authorList>
    </citation>
    <scope>NUCLEOTIDE SEQUENCE [LARGE SCALE GENOMIC DNA]</scope>
    <source>
        <strain evidence="1 2">P37SLT</strain>
    </source>
</reference>
<dbReference type="RefSeq" id="WP_144304650.1">
    <property type="nucleotide sequence ID" value="NZ_QMIE01000039.1"/>
</dbReference>
<evidence type="ECO:0000313" key="2">
    <source>
        <dbReference type="Proteomes" id="UP000448292"/>
    </source>
</evidence>
<name>A0A7M3M9T3_9BACT</name>
<gene>
    <name evidence="1" type="ORF">DPQ33_18280</name>
</gene>
<keyword evidence="2" id="KW-1185">Reference proteome</keyword>
<sequence length="93" mass="10436">MAGKPHHLNRIEFIALHDEIIALIDKGHTKKSAFETLMSQGRIEHLTYRSFLRFIKAEEALGPEKNKSAHATAKVNAVAKDCGISIDPKTIWE</sequence>
<protein>
    <submittedName>
        <fullName evidence="1">Uncharacterized protein</fullName>
    </submittedName>
</protein>
<proteinExistence type="predicted"/>
<dbReference type="InterPro" id="IPR035225">
    <property type="entry name" value="DUF5338"/>
</dbReference>